<evidence type="ECO:0000256" key="5">
    <source>
        <dbReference type="ARBA" id="ARBA00023136"/>
    </source>
</evidence>
<evidence type="ECO:0000313" key="9">
    <source>
        <dbReference type="Proteomes" id="UP001214441"/>
    </source>
</evidence>
<evidence type="ECO:0000256" key="3">
    <source>
        <dbReference type="ARBA" id="ARBA00022692"/>
    </source>
</evidence>
<dbReference type="PANTHER" id="PTHR23427">
    <property type="entry name" value="SURFEIT LOCUS PROTEIN"/>
    <property type="match status" value="1"/>
</dbReference>
<evidence type="ECO:0000256" key="4">
    <source>
        <dbReference type="ARBA" id="ARBA00022989"/>
    </source>
</evidence>
<comment type="similarity">
    <text evidence="2 6">Belongs to the SURF1 family.</text>
</comment>
<feature type="compositionally biased region" description="Basic and acidic residues" evidence="7">
    <location>
        <begin position="322"/>
        <end position="338"/>
    </location>
</feature>
<dbReference type="CDD" id="cd06662">
    <property type="entry name" value="SURF1"/>
    <property type="match status" value="1"/>
</dbReference>
<feature type="region of interest" description="Disordered" evidence="7">
    <location>
        <begin position="113"/>
        <end position="133"/>
    </location>
</feature>
<comment type="subcellular location">
    <subcellularLocation>
        <location evidence="6">Cell membrane</location>
        <topology evidence="6">Multi-pass membrane protein</topology>
    </subcellularLocation>
    <subcellularLocation>
        <location evidence="1">Membrane</location>
    </subcellularLocation>
</comment>
<proteinExistence type="inferred from homology"/>
<feature type="region of interest" description="Disordered" evidence="7">
    <location>
        <begin position="274"/>
        <end position="338"/>
    </location>
</feature>
<dbReference type="Proteomes" id="UP001214441">
    <property type="component" value="Unassembled WGS sequence"/>
</dbReference>
<reference evidence="8 9" key="1">
    <citation type="submission" date="2023-05" db="EMBL/GenBank/DDBJ databases">
        <title>Streptantibioticus silvisoli sp. nov., acidotolerant actinomycetes 1 from pine litter.</title>
        <authorList>
            <person name="Swiecimska M."/>
            <person name="Golinska P."/>
            <person name="Sangal V."/>
            <person name="Wachnowicz B."/>
            <person name="Goodfellow M."/>
        </authorList>
    </citation>
    <scope>NUCLEOTIDE SEQUENCE [LARGE SCALE GENOMIC DNA]</scope>
    <source>
        <strain evidence="8 9">DSM 42109</strain>
    </source>
</reference>
<keyword evidence="6" id="KW-1003">Cell membrane</keyword>
<feature type="transmembrane region" description="Helical" evidence="6">
    <location>
        <begin position="244"/>
        <end position="261"/>
    </location>
</feature>
<dbReference type="Pfam" id="PF02104">
    <property type="entry name" value="SURF1"/>
    <property type="match status" value="1"/>
</dbReference>
<keyword evidence="3 6" id="KW-0812">Transmembrane</keyword>
<gene>
    <name evidence="8" type="ORF">NMN56_007850</name>
</gene>
<feature type="compositionally biased region" description="Low complexity" evidence="7">
    <location>
        <begin position="116"/>
        <end position="126"/>
    </location>
</feature>
<dbReference type="EMBL" id="JANCPR020000006">
    <property type="protein sequence ID" value="MDJ1131866.1"/>
    <property type="molecule type" value="Genomic_DNA"/>
</dbReference>
<keyword evidence="5 6" id="KW-0472">Membrane</keyword>
<evidence type="ECO:0000256" key="2">
    <source>
        <dbReference type="ARBA" id="ARBA00007165"/>
    </source>
</evidence>
<evidence type="ECO:0000256" key="1">
    <source>
        <dbReference type="ARBA" id="ARBA00004370"/>
    </source>
</evidence>
<comment type="caution">
    <text evidence="6">Lacks conserved residue(s) required for the propagation of feature annotation.</text>
</comment>
<dbReference type="InterPro" id="IPR002994">
    <property type="entry name" value="Surf1/Shy1"/>
</dbReference>
<dbReference type="RefSeq" id="WP_274044422.1">
    <property type="nucleotide sequence ID" value="NZ_JANCPR020000006.1"/>
</dbReference>
<name>A0ABT6ZS34_9ACTN</name>
<organism evidence="8 9">
    <name type="scientific">Streptomyces iconiensis</name>
    <dbReference type="NCBI Taxonomy" id="1384038"/>
    <lineage>
        <taxon>Bacteria</taxon>
        <taxon>Bacillati</taxon>
        <taxon>Actinomycetota</taxon>
        <taxon>Actinomycetes</taxon>
        <taxon>Kitasatosporales</taxon>
        <taxon>Streptomycetaceae</taxon>
        <taxon>Streptomyces</taxon>
    </lineage>
</organism>
<dbReference type="PANTHER" id="PTHR23427:SF2">
    <property type="entry name" value="SURFEIT LOCUS PROTEIN 1"/>
    <property type="match status" value="1"/>
</dbReference>
<protein>
    <recommendedName>
        <fullName evidence="6">SURF1-like protein</fullName>
    </recommendedName>
</protein>
<dbReference type="PROSITE" id="PS50895">
    <property type="entry name" value="SURF1"/>
    <property type="match status" value="1"/>
</dbReference>
<sequence length="338" mass="36081">MYRFLLTPRWWGINIFAVLAIPVCLLMGSWQLSRFDARVDRHQEQQQQADKSAHARAEPLADLLPVTEATVGRTAEATGRYDTGHPLLVPDRTVKEKKGFYVLSLLRVDRAGSGDGTKATDGAKAAGDADGKQAKALPVVRGWLPGSADPARVPPPPKGEVTVKGVLQASESQNDAVSGASGGLPKGQLGFISAAALVNVVPYGVENAWVTQQHPEKPLRPVPPVAPDNTGLDMKAFQNLGYTAQWFVFAGFVLFMWFRFFRRESEIARDTALGLIPAGPEGPTGPGDPADPEDPAGPGSSAGPEDPASPEDPTASPEQPQEPERPQEDDATRSRSPA</sequence>
<evidence type="ECO:0000256" key="7">
    <source>
        <dbReference type="SAM" id="MobiDB-lite"/>
    </source>
</evidence>
<keyword evidence="4 6" id="KW-1133">Transmembrane helix</keyword>
<keyword evidence="9" id="KW-1185">Reference proteome</keyword>
<evidence type="ECO:0000256" key="6">
    <source>
        <dbReference type="RuleBase" id="RU363076"/>
    </source>
</evidence>
<dbReference type="InterPro" id="IPR045214">
    <property type="entry name" value="Surf1/Surf4"/>
</dbReference>
<accession>A0ABT6ZS34</accession>
<comment type="caution">
    <text evidence="8">The sequence shown here is derived from an EMBL/GenBank/DDBJ whole genome shotgun (WGS) entry which is preliminary data.</text>
</comment>
<evidence type="ECO:0000313" key="8">
    <source>
        <dbReference type="EMBL" id="MDJ1131866.1"/>
    </source>
</evidence>